<organism evidence="2 3">
    <name type="scientific">Angustibacter aerolatus</name>
    <dbReference type="NCBI Taxonomy" id="1162965"/>
    <lineage>
        <taxon>Bacteria</taxon>
        <taxon>Bacillati</taxon>
        <taxon>Actinomycetota</taxon>
        <taxon>Actinomycetes</taxon>
        <taxon>Kineosporiales</taxon>
        <taxon>Kineosporiaceae</taxon>
    </lineage>
</organism>
<dbReference type="Proteomes" id="UP001157017">
    <property type="component" value="Unassembled WGS sequence"/>
</dbReference>
<keyword evidence="3" id="KW-1185">Reference proteome</keyword>
<accession>A0ABQ6JK55</accession>
<feature type="region of interest" description="Disordered" evidence="1">
    <location>
        <begin position="103"/>
        <end position="125"/>
    </location>
</feature>
<reference evidence="3" key="1">
    <citation type="journal article" date="2019" name="Int. J. Syst. Evol. Microbiol.">
        <title>The Global Catalogue of Microorganisms (GCM) 10K type strain sequencing project: providing services to taxonomists for standard genome sequencing and annotation.</title>
        <authorList>
            <consortium name="The Broad Institute Genomics Platform"/>
            <consortium name="The Broad Institute Genome Sequencing Center for Infectious Disease"/>
            <person name="Wu L."/>
            <person name="Ma J."/>
        </authorList>
    </citation>
    <scope>NUCLEOTIDE SEQUENCE [LARGE SCALE GENOMIC DNA]</scope>
    <source>
        <strain evidence="3">NBRC 108730</strain>
    </source>
</reference>
<protein>
    <submittedName>
        <fullName evidence="2">Uncharacterized protein</fullName>
    </submittedName>
</protein>
<evidence type="ECO:0000313" key="3">
    <source>
        <dbReference type="Proteomes" id="UP001157017"/>
    </source>
</evidence>
<dbReference type="EMBL" id="BSUZ01000001">
    <property type="protein sequence ID" value="GMA88147.1"/>
    <property type="molecule type" value="Genomic_DNA"/>
</dbReference>
<evidence type="ECO:0000313" key="2">
    <source>
        <dbReference type="EMBL" id="GMA88147.1"/>
    </source>
</evidence>
<name>A0ABQ6JK55_9ACTN</name>
<proteinExistence type="predicted"/>
<feature type="compositionally biased region" description="Low complexity" evidence="1">
    <location>
        <begin position="106"/>
        <end position="123"/>
    </location>
</feature>
<evidence type="ECO:0000256" key="1">
    <source>
        <dbReference type="SAM" id="MobiDB-lite"/>
    </source>
</evidence>
<gene>
    <name evidence="2" type="ORF">GCM10025868_33970</name>
</gene>
<comment type="caution">
    <text evidence="2">The sequence shown here is derived from an EMBL/GenBank/DDBJ whole genome shotgun (WGS) entry which is preliminary data.</text>
</comment>
<sequence length="143" mass="15016">MITTKELGERVQEVSGARTTVLLQHWITKLLDAVATQAAAAGEPPLASLVVRPDGGAGAAYGRSARTAGDEAVADLDALAAQHRLLCYQAFAEDLPDGGGRVTLTPRWRPARSAPGRRSSVRSTSARCTTSRCRSAGTARLCD</sequence>